<dbReference type="Gene3D" id="3.30.450.30">
    <property type="entry name" value="Dynein light chain 2a, cytoplasmic"/>
    <property type="match status" value="1"/>
</dbReference>
<evidence type="ECO:0000313" key="2">
    <source>
        <dbReference type="Proteomes" id="UP001556367"/>
    </source>
</evidence>
<gene>
    <name evidence="1" type="ORF">HGRIS_009339</name>
</gene>
<protein>
    <submittedName>
        <fullName evidence="1">Uncharacterized protein</fullName>
    </submittedName>
</protein>
<accession>A0ABR3J0T9</accession>
<name>A0ABR3J0T9_9AGAR</name>
<dbReference type="SUPFAM" id="SSF103196">
    <property type="entry name" value="Roadblock/LC7 domain"/>
    <property type="match status" value="1"/>
</dbReference>
<organism evidence="1 2">
    <name type="scientific">Hohenbuehelia grisea</name>
    <dbReference type="NCBI Taxonomy" id="104357"/>
    <lineage>
        <taxon>Eukaryota</taxon>
        <taxon>Fungi</taxon>
        <taxon>Dikarya</taxon>
        <taxon>Basidiomycota</taxon>
        <taxon>Agaricomycotina</taxon>
        <taxon>Agaricomycetes</taxon>
        <taxon>Agaricomycetidae</taxon>
        <taxon>Agaricales</taxon>
        <taxon>Pleurotineae</taxon>
        <taxon>Pleurotaceae</taxon>
        <taxon>Hohenbuehelia</taxon>
    </lineage>
</organism>
<dbReference type="Proteomes" id="UP001556367">
    <property type="component" value="Unassembled WGS sequence"/>
</dbReference>
<evidence type="ECO:0000313" key="1">
    <source>
        <dbReference type="EMBL" id="KAL0949261.1"/>
    </source>
</evidence>
<sequence length="173" mass="18032">MLNLAGLHSLLKQILAPPSLHTAILFNASGQLISYASDPTNPCPKDDVRVVIGLGTELWGETKDAGAEMADSELGRIVVIPIVDASGASAPAPAKSNPPGSKAEKSQPLMLLALNATDDVPWEQLVAKGKVLATHLAKPLSKYKEYLTVVIPPLSPTPTTAPLSKLTSPASGR</sequence>
<dbReference type="EMBL" id="JASNQZ010000012">
    <property type="protein sequence ID" value="KAL0949261.1"/>
    <property type="molecule type" value="Genomic_DNA"/>
</dbReference>
<comment type="caution">
    <text evidence="1">The sequence shown here is derived from an EMBL/GenBank/DDBJ whole genome shotgun (WGS) entry which is preliminary data.</text>
</comment>
<proteinExistence type="predicted"/>
<keyword evidence="2" id="KW-1185">Reference proteome</keyword>
<reference evidence="2" key="1">
    <citation type="submission" date="2024-06" db="EMBL/GenBank/DDBJ databases">
        <title>Multi-omics analyses provide insights into the biosynthesis of the anticancer antibiotic pleurotin in Hohenbuehelia grisea.</title>
        <authorList>
            <person name="Weaver J.A."/>
            <person name="Alberti F."/>
        </authorList>
    </citation>
    <scope>NUCLEOTIDE SEQUENCE [LARGE SCALE GENOMIC DNA]</scope>
    <source>
        <strain evidence="2">T-177</strain>
    </source>
</reference>